<feature type="transmembrane region" description="Helical" evidence="9">
    <location>
        <begin position="330"/>
        <end position="349"/>
    </location>
</feature>
<feature type="transmembrane region" description="Helical" evidence="9">
    <location>
        <begin position="471"/>
        <end position="490"/>
    </location>
</feature>
<feature type="domain" description="Major facilitator superfamily (MFS) profile" evidence="10">
    <location>
        <begin position="41"/>
        <end position="494"/>
    </location>
</feature>
<feature type="transmembrane region" description="Helical" evidence="9">
    <location>
        <begin position="194"/>
        <end position="214"/>
    </location>
</feature>
<feature type="transmembrane region" description="Helical" evidence="9">
    <location>
        <begin position="136"/>
        <end position="156"/>
    </location>
</feature>
<dbReference type="SUPFAM" id="SSF103473">
    <property type="entry name" value="MFS general substrate transporter"/>
    <property type="match status" value="1"/>
</dbReference>
<feature type="transmembrane region" description="Helical" evidence="9">
    <location>
        <begin position="256"/>
        <end position="274"/>
    </location>
</feature>
<comment type="subcellular location">
    <subcellularLocation>
        <location evidence="1">Cell membrane</location>
        <topology evidence="1">Multi-pass membrane protein</topology>
    </subcellularLocation>
</comment>
<dbReference type="InterPro" id="IPR011701">
    <property type="entry name" value="MFS"/>
</dbReference>
<keyword evidence="12" id="KW-1185">Reference proteome</keyword>
<feature type="transmembrane region" description="Helical" evidence="9">
    <location>
        <begin position="37"/>
        <end position="59"/>
    </location>
</feature>
<dbReference type="PANTHER" id="PTHR42718">
    <property type="entry name" value="MAJOR FACILITATOR SUPERFAMILY MULTIDRUG TRANSPORTER MFSC"/>
    <property type="match status" value="1"/>
</dbReference>
<evidence type="ECO:0000259" key="10">
    <source>
        <dbReference type="PROSITE" id="PS50850"/>
    </source>
</evidence>
<dbReference type="PRINTS" id="PR01036">
    <property type="entry name" value="TCRTETB"/>
</dbReference>
<evidence type="ECO:0000256" key="9">
    <source>
        <dbReference type="SAM" id="Phobius"/>
    </source>
</evidence>
<keyword evidence="5 9" id="KW-0812">Transmembrane</keyword>
<protein>
    <submittedName>
        <fullName evidence="11">DHA2 family efflux MFS transporter permease subunit</fullName>
    </submittedName>
</protein>
<sequence>MSSSPSAQTAPTPVVPAAAAPPAPPAPPASRALSAKAITAAIAILAVSAFVMILNETVLSVALPQLMRDFGVSATTVQWLTTGFLLTMAVVIPTTGFLLQRFTLRRLFLVAISLFLVGTVLAAVAPSFAVVLVARVLQAAGTAMVMPLLMTTTLTLVPPMHRGTVMGLNSIVISVGPAVGPTLSGIVIEAFSWRWVFGFMVPIAVVALVIGATFMPRIGGGGRAALDLPSVVLSLLGFGGLVTATSTVSDLANGSLVPLISGVVGIAGLVWFVIRQRALVASGSGRALLDLSPFRERSFALSVVLVMIAMGTMLGTVIVLPMFAQSVLGMSVLATGLMLLPGGVTQGLLSPFVGRLYDAVGPFPLVVPGTVLLAASEWWMVTIDAATTVPTIVAMHVVFSIGMSLVLTPMLTHALSGVPVRLYGHGSAIVNAMQQLAGALGIAAMVGGLAWGAALSGAAGPAGEAAGVRTAFVVAGIIALIGVACAPFIGRRSAPRGA</sequence>
<reference evidence="11 12" key="1">
    <citation type="submission" date="2018-09" db="EMBL/GenBank/DDBJ databases">
        <title>Comparative genomics of Leucobacter spp.</title>
        <authorList>
            <person name="Reis A.C."/>
            <person name="Kolvenbach B.A."/>
            <person name="Corvini P.F.X."/>
            <person name="Nunes O.C."/>
        </authorList>
    </citation>
    <scope>NUCLEOTIDE SEQUENCE [LARGE SCALE GENOMIC DNA]</scope>
    <source>
        <strain evidence="11 12">TAN 31504</strain>
    </source>
</reference>
<keyword evidence="4" id="KW-1003">Cell membrane</keyword>
<evidence type="ECO:0000256" key="1">
    <source>
        <dbReference type="ARBA" id="ARBA00004651"/>
    </source>
</evidence>
<dbReference type="EMBL" id="QYAC01000003">
    <property type="protein sequence ID" value="MBL3678936.1"/>
    <property type="molecule type" value="Genomic_DNA"/>
</dbReference>
<keyword evidence="7 9" id="KW-0472">Membrane</keyword>
<evidence type="ECO:0000313" key="12">
    <source>
        <dbReference type="Proteomes" id="UP001645859"/>
    </source>
</evidence>
<feature type="compositionally biased region" description="Low complexity" evidence="8">
    <location>
        <begin position="1"/>
        <end position="18"/>
    </location>
</feature>
<feature type="transmembrane region" description="Helical" evidence="9">
    <location>
        <begin position="436"/>
        <end position="459"/>
    </location>
</feature>
<keyword evidence="6 9" id="KW-1133">Transmembrane helix</keyword>
<accession>A0ABS1SEX1</accession>
<dbReference type="Proteomes" id="UP001645859">
    <property type="component" value="Unassembled WGS sequence"/>
</dbReference>
<evidence type="ECO:0000256" key="4">
    <source>
        <dbReference type="ARBA" id="ARBA00022475"/>
    </source>
</evidence>
<evidence type="ECO:0000256" key="3">
    <source>
        <dbReference type="ARBA" id="ARBA00022448"/>
    </source>
</evidence>
<proteinExistence type="inferred from homology"/>
<dbReference type="Gene3D" id="1.20.1720.10">
    <property type="entry name" value="Multidrug resistance protein D"/>
    <property type="match status" value="1"/>
</dbReference>
<dbReference type="InterPro" id="IPR020846">
    <property type="entry name" value="MFS_dom"/>
</dbReference>
<feature type="transmembrane region" description="Helical" evidence="9">
    <location>
        <begin position="361"/>
        <end position="381"/>
    </location>
</feature>
<dbReference type="NCBIfam" id="TIGR00711">
    <property type="entry name" value="efflux_EmrB"/>
    <property type="match status" value="1"/>
</dbReference>
<feature type="transmembrane region" description="Helical" evidence="9">
    <location>
        <begin position="168"/>
        <end position="188"/>
    </location>
</feature>
<evidence type="ECO:0000313" key="11">
    <source>
        <dbReference type="EMBL" id="MBL3678936.1"/>
    </source>
</evidence>
<feature type="transmembrane region" description="Helical" evidence="9">
    <location>
        <begin position="107"/>
        <end position="130"/>
    </location>
</feature>
<evidence type="ECO:0000256" key="7">
    <source>
        <dbReference type="ARBA" id="ARBA00023136"/>
    </source>
</evidence>
<name>A0ABS1SEX1_9MICO</name>
<dbReference type="CDD" id="cd17503">
    <property type="entry name" value="MFS_LmrB_MDR_like"/>
    <property type="match status" value="1"/>
</dbReference>
<feature type="transmembrane region" description="Helical" evidence="9">
    <location>
        <begin position="79"/>
        <end position="100"/>
    </location>
</feature>
<feature type="region of interest" description="Disordered" evidence="8">
    <location>
        <begin position="1"/>
        <end position="22"/>
    </location>
</feature>
<evidence type="ECO:0000256" key="6">
    <source>
        <dbReference type="ARBA" id="ARBA00022989"/>
    </source>
</evidence>
<feature type="transmembrane region" description="Helical" evidence="9">
    <location>
        <begin position="393"/>
        <end position="415"/>
    </location>
</feature>
<dbReference type="InterPro" id="IPR036259">
    <property type="entry name" value="MFS_trans_sf"/>
</dbReference>
<dbReference type="PROSITE" id="PS50850">
    <property type="entry name" value="MFS"/>
    <property type="match status" value="1"/>
</dbReference>
<evidence type="ECO:0000256" key="8">
    <source>
        <dbReference type="SAM" id="MobiDB-lite"/>
    </source>
</evidence>
<dbReference type="Pfam" id="PF07690">
    <property type="entry name" value="MFS_1"/>
    <property type="match status" value="1"/>
</dbReference>
<comment type="similarity">
    <text evidence="2">Belongs to the major facilitator superfamily. EmrB family.</text>
</comment>
<feature type="transmembrane region" description="Helical" evidence="9">
    <location>
        <begin position="226"/>
        <end position="244"/>
    </location>
</feature>
<dbReference type="PANTHER" id="PTHR42718:SF9">
    <property type="entry name" value="MAJOR FACILITATOR SUPERFAMILY MULTIDRUG TRANSPORTER MFSC"/>
    <property type="match status" value="1"/>
</dbReference>
<comment type="caution">
    <text evidence="11">The sequence shown here is derived from an EMBL/GenBank/DDBJ whole genome shotgun (WGS) entry which is preliminary data.</text>
</comment>
<evidence type="ECO:0000256" key="2">
    <source>
        <dbReference type="ARBA" id="ARBA00008537"/>
    </source>
</evidence>
<evidence type="ECO:0000256" key="5">
    <source>
        <dbReference type="ARBA" id="ARBA00022692"/>
    </source>
</evidence>
<dbReference type="Gene3D" id="1.20.1250.20">
    <property type="entry name" value="MFS general substrate transporter like domains"/>
    <property type="match status" value="1"/>
</dbReference>
<organism evidence="11 12">
    <name type="scientific">Leucobacter chromiireducens subsp. solipictus</name>
    <dbReference type="NCBI Taxonomy" id="398235"/>
    <lineage>
        <taxon>Bacteria</taxon>
        <taxon>Bacillati</taxon>
        <taxon>Actinomycetota</taxon>
        <taxon>Actinomycetes</taxon>
        <taxon>Micrococcales</taxon>
        <taxon>Microbacteriaceae</taxon>
        <taxon>Leucobacter</taxon>
    </lineage>
</organism>
<keyword evidence="3" id="KW-0813">Transport</keyword>
<dbReference type="InterPro" id="IPR004638">
    <property type="entry name" value="EmrB-like"/>
</dbReference>
<feature type="transmembrane region" description="Helical" evidence="9">
    <location>
        <begin position="299"/>
        <end position="324"/>
    </location>
</feature>
<dbReference type="RefSeq" id="WP_202344208.1">
    <property type="nucleotide sequence ID" value="NZ_BAAAPI010000013.1"/>
</dbReference>
<gene>
    <name evidence="11" type="ORF">D3230_06450</name>
</gene>